<evidence type="ECO:0000313" key="2">
    <source>
        <dbReference type="Proteomes" id="UP000616151"/>
    </source>
</evidence>
<dbReference type="Proteomes" id="UP000616151">
    <property type="component" value="Unassembled WGS sequence"/>
</dbReference>
<gene>
    <name evidence="1" type="ORF">JHL16_01645</name>
</gene>
<sequence>MADGIVIAAPASGSGKTLVTLALLRALTRQGVKVASAKVGPDYIDPRFHEAATGRACFNLDGWAMSPTLAASLAAEIGSGASLTLVEGVMGLFDGPETGRGSTADLAEDLKLPIVLVVDCSHQAQSIAALVHGFQSLRPTLAVPAVILNRIASPRHEDILRQALGNMEVTVLGAVPRDGGLVLPSRHLGLVQASEHEDLKSFLDRAADAVAQHIDIDRLLKLACPISSTPPQNVLPPLGQHIAIARDEAFAFLYPHLLTGWRRAGAELSFFSPLADEVPSAHADAIYLPGGYPELHAGRLAEAATFVTALRSVAAKDRLIYGECGGYMVLGQALIDAEGAEHAMAGLLPVTTSFARRKLHLGYRRLAHDGALPFPATLKGHEFHYSTIARQDDAIPLFRAEDAAGRDLGPMGQRRNRVMGSYAHVIA</sequence>
<evidence type="ECO:0000313" key="1">
    <source>
        <dbReference type="EMBL" id="MBK1865039.1"/>
    </source>
</evidence>
<comment type="caution">
    <text evidence="1">The sequence shown here is derived from an EMBL/GenBank/DDBJ whole genome shotgun (WGS) entry which is preliminary data.</text>
</comment>
<name>A0ACC5QXD5_9HYPH</name>
<accession>A0ACC5QXD5</accession>
<proteinExistence type="predicted"/>
<protein>
    <submittedName>
        <fullName evidence="1">Cobyrinate a,c-diamide synthase</fullName>
    </submittedName>
</protein>
<reference evidence="1" key="1">
    <citation type="submission" date="2021-01" db="EMBL/GenBank/DDBJ databases">
        <authorList>
            <person name="Sun Q."/>
        </authorList>
    </citation>
    <scope>NUCLEOTIDE SEQUENCE</scope>
    <source>
        <strain evidence="1">YIM B02566</strain>
    </source>
</reference>
<keyword evidence="2" id="KW-1185">Reference proteome</keyword>
<organism evidence="1 2">
    <name type="scientific">Taklimakanibacter albus</name>
    <dbReference type="NCBI Taxonomy" id="2800327"/>
    <lineage>
        <taxon>Bacteria</taxon>
        <taxon>Pseudomonadati</taxon>
        <taxon>Pseudomonadota</taxon>
        <taxon>Alphaproteobacteria</taxon>
        <taxon>Hyphomicrobiales</taxon>
        <taxon>Aestuariivirgaceae</taxon>
        <taxon>Taklimakanibacter</taxon>
    </lineage>
</organism>
<dbReference type="EMBL" id="JAENHL010000004">
    <property type="protein sequence ID" value="MBK1865039.1"/>
    <property type="molecule type" value="Genomic_DNA"/>
</dbReference>